<dbReference type="RefSeq" id="XP_018016265.1">
    <property type="nucleotide sequence ID" value="XM_018160776.2"/>
</dbReference>
<dbReference type="GeneID" id="108673010"/>
<dbReference type="KEGG" id="hazt:108673010"/>
<sequence>MGWNFMLVERLTVGQARIVDGLERLAVGLEYHYGEGAAPYVNVTVENTAFKQYKLVNVFLDVIEIQIIEPTEILGKAVFHNFFPQDDGTYKAIAISDLDLASCVTDSSYGLPVLVKTMFSAYYLLNECGKTIQTTADFSKSQYVMVYSHPGFGCKAFPDGPAYNCTVAFTSTSSTFGYIFYGKYFDTAAACDGYSLRVTDGTTLDEDICTDIKIGSGNATITLRGQALAKTFKVGFSFAFWN</sequence>
<keyword evidence="1" id="KW-1185">Reference proteome</keyword>
<organism evidence="1 2">
    <name type="scientific">Hyalella azteca</name>
    <name type="common">Amphipod</name>
    <dbReference type="NCBI Taxonomy" id="294128"/>
    <lineage>
        <taxon>Eukaryota</taxon>
        <taxon>Metazoa</taxon>
        <taxon>Ecdysozoa</taxon>
        <taxon>Arthropoda</taxon>
        <taxon>Crustacea</taxon>
        <taxon>Multicrustacea</taxon>
        <taxon>Malacostraca</taxon>
        <taxon>Eumalacostraca</taxon>
        <taxon>Peracarida</taxon>
        <taxon>Amphipoda</taxon>
        <taxon>Senticaudata</taxon>
        <taxon>Talitrida</taxon>
        <taxon>Talitroidea</taxon>
        <taxon>Hyalellidae</taxon>
        <taxon>Hyalella</taxon>
    </lineage>
</organism>
<evidence type="ECO:0000313" key="2">
    <source>
        <dbReference type="RefSeq" id="XP_018016265.1"/>
    </source>
</evidence>
<dbReference type="AlphaFoldDB" id="A0A8B7NRF0"/>
<gene>
    <name evidence="2" type="primary">LOC108673010</name>
</gene>
<accession>A0A8B7NRF0</accession>
<proteinExistence type="predicted"/>
<protein>
    <submittedName>
        <fullName evidence="2">Uncharacterized protein LOC108673010</fullName>
    </submittedName>
</protein>
<evidence type="ECO:0000313" key="1">
    <source>
        <dbReference type="Proteomes" id="UP000694843"/>
    </source>
</evidence>
<reference evidence="2" key="1">
    <citation type="submission" date="2025-08" db="UniProtKB">
        <authorList>
            <consortium name="RefSeq"/>
        </authorList>
    </citation>
    <scope>IDENTIFICATION</scope>
    <source>
        <tissue evidence="2">Whole organism</tissue>
    </source>
</reference>
<dbReference type="Proteomes" id="UP000694843">
    <property type="component" value="Unplaced"/>
</dbReference>
<name>A0A8B7NRF0_HYAAZ</name>